<reference evidence="1 3" key="1">
    <citation type="submission" date="2016-10" db="EMBL/GenBank/DDBJ databases">
        <title>Draft genome sequences of four alkaliphilic bacteria belonging to the Anaerobacillus genus.</title>
        <authorList>
            <person name="Bassil N.M."/>
            <person name="Lloyd J.R."/>
        </authorList>
    </citation>
    <scope>NUCLEOTIDE SEQUENCE [LARGE SCALE GENOMIC DNA]</scope>
    <source>
        <strain evidence="1 3">NB2006</strain>
    </source>
</reference>
<name>A0A1S2LS94_9BACI</name>
<reference evidence="2 3" key="3">
    <citation type="journal article" date="2019" name="Int. J. Syst. Evol. Microbiol.">
        <title>Anaerobacillus isosaccharinicus sp. nov., an alkaliphilic bacterium which degrades isosaccharinic acid.</title>
        <authorList>
            <person name="Bassil N.M."/>
            <person name="Lloyd J.R."/>
        </authorList>
    </citation>
    <scope>NUCLEOTIDE SEQUENCE [LARGE SCALE GENOMIC DNA]</scope>
    <source>
        <strain evidence="2 3">NB2006</strain>
    </source>
</reference>
<reference evidence="2 3" key="2">
    <citation type="journal article" date="2017" name="Genome Announc.">
        <title>Draft Genome Sequences of Four Alkaliphilic Bacteria Belonging to the Anaerobacillus Genus.</title>
        <authorList>
            <person name="Bassil N.M."/>
            <person name="Lloyd J.R."/>
        </authorList>
    </citation>
    <scope>NUCLEOTIDE SEQUENCE [LARGE SCALE GENOMIC DNA]</scope>
    <source>
        <strain evidence="2 3">NB2006</strain>
    </source>
</reference>
<dbReference type="RefSeq" id="WP_071317297.1">
    <property type="nucleotide sequence ID" value="NZ_CP063356.2"/>
</dbReference>
<evidence type="ECO:0000313" key="2">
    <source>
        <dbReference type="EMBL" id="QOY33861.1"/>
    </source>
</evidence>
<dbReference type="PROSITE" id="PS51257">
    <property type="entry name" value="PROKAR_LIPOPROTEIN"/>
    <property type="match status" value="1"/>
</dbReference>
<dbReference type="AlphaFoldDB" id="A0A1S2LS94"/>
<gene>
    <name evidence="2" type="ORF">AWH56_013985</name>
    <name evidence="1" type="ORF">AWH56_11865</name>
</gene>
<dbReference type="OrthoDB" id="2860849at2"/>
<keyword evidence="3" id="KW-1185">Reference proteome</keyword>
<evidence type="ECO:0000313" key="1">
    <source>
        <dbReference type="EMBL" id="OIJ15399.1"/>
    </source>
</evidence>
<accession>A0A1S2LS94</accession>
<reference evidence="2" key="4">
    <citation type="submission" date="2020-10" db="EMBL/GenBank/DDBJ databases">
        <authorList>
            <person name="Bassil N.M."/>
            <person name="Lloyd J.R."/>
        </authorList>
    </citation>
    <scope>NUCLEOTIDE SEQUENCE</scope>
    <source>
        <strain evidence="2">NB2006</strain>
    </source>
</reference>
<proteinExistence type="predicted"/>
<dbReference type="EMBL" id="CP063356">
    <property type="protein sequence ID" value="QOY33861.1"/>
    <property type="molecule type" value="Genomic_DNA"/>
</dbReference>
<dbReference type="KEGG" id="aia:AWH56_013985"/>
<dbReference type="EMBL" id="LQXD01000107">
    <property type="protein sequence ID" value="OIJ15399.1"/>
    <property type="molecule type" value="Genomic_DNA"/>
</dbReference>
<evidence type="ECO:0000313" key="3">
    <source>
        <dbReference type="Proteomes" id="UP000180175"/>
    </source>
</evidence>
<sequence>MKGKIAIVLFIILLFSGCNRGNIQGQIDTPLEYSQYTVPVVNEFEYEQLLAFLYEAEIMMRKPIEEATINDEGVKVFSPPIITKDDLFHYYQTYLSNELAETMARKISDLSLSKDYEFLAVSNTDIDWFSIHDANPETIKVIQHTTVQSVVEMDLKTDPNTRIQYTIMKNRLGEDPKIVQKTVLYN</sequence>
<organism evidence="1 3">
    <name type="scientific">Anaerobacillus isosaccharinicus</name>
    <dbReference type="NCBI Taxonomy" id="1532552"/>
    <lineage>
        <taxon>Bacteria</taxon>
        <taxon>Bacillati</taxon>
        <taxon>Bacillota</taxon>
        <taxon>Bacilli</taxon>
        <taxon>Bacillales</taxon>
        <taxon>Bacillaceae</taxon>
        <taxon>Anaerobacillus</taxon>
    </lineage>
</organism>
<dbReference type="Proteomes" id="UP000180175">
    <property type="component" value="Chromosome"/>
</dbReference>
<protein>
    <submittedName>
        <fullName evidence="1">Uncharacterized protein</fullName>
    </submittedName>
</protein>